<dbReference type="Proteomes" id="UP001158576">
    <property type="component" value="Chromosome 2"/>
</dbReference>
<name>A0ABN7T786_OIKDI</name>
<keyword evidence="4 5" id="KW-0472">Membrane</keyword>
<evidence type="ECO:0000313" key="6">
    <source>
        <dbReference type="EMBL" id="CAG5111556.1"/>
    </source>
</evidence>
<comment type="subcellular location">
    <subcellularLocation>
        <location evidence="1">Membrane</location>
        <topology evidence="1">Multi-pass membrane protein</topology>
    </subcellularLocation>
</comment>
<organism evidence="6 7">
    <name type="scientific">Oikopleura dioica</name>
    <name type="common">Tunicate</name>
    <dbReference type="NCBI Taxonomy" id="34765"/>
    <lineage>
        <taxon>Eukaryota</taxon>
        <taxon>Metazoa</taxon>
        <taxon>Chordata</taxon>
        <taxon>Tunicata</taxon>
        <taxon>Appendicularia</taxon>
        <taxon>Copelata</taxon>
        <taxon>Oikopleuridae</taxon>
        <taxon>Oikopleura</taxon>
    </lineage>
</organism>
<dbReference type="PANTHER" id="PTHR19282:SF544">
    <property type="entry name" value="TETRASPANIN"/>
    <property type="match status" value="1"/>
</dbReference>
<evidence type="ECO:0000256" key="5">
    <source>
        <dbReference type="SAM" id="Phobius"/>
    </source>
</evidence>
<dbReference type="SUPFAM" id="SSF48652">
    <property type="entry name" value="Tetraspanin"/>
    <property type="match status" value="1"/>
</dbReference>
<dbReference type="CDD" id="cd03127">
    <property type="entry name" value="tetraspanin_LEL"/>
    <property type="match status" value="1"/>
</dbReference>
<evidence type="ECO:0000256" key="1">
    <source>
        <dbReference type="ARBA" id="ARBA00004141"/>
    </source>
</evidence>
<dbReference type="Gene3D" id="1.10.1450.10">
    <property type="entry name" value="Tetraspanin"/>
    <property type="match status" value="1"/>
</dbReference>
<evidence type="ECO:0000256" key="4">
    <source>
        <dbReference type="ARBA" id="ARBA00023136"/>
    </source>
</evidence>
<protein>
    <submittedName>
        <fullName evidence="6">Oidioi.mRNA.OKI2018_I69.chr2.g5854.t1.cds</fullName>
    </submittedName>
</protein>
<evidence type="ECO:0000313" key="7">
    <source>
        <dbReference type="Proteomes" id="UP001158576"/>
    </source>
</evidence>
<feature type="transmembrane region" description="Helical" evidence="5">
    <location>
        <begin position="59"/>
        <end position="83"/>
    </location>
</feature>
<gene>
    <name evidence="6" type="ORF">OKIOD_LOCUS14619</name>
</gene>
<feature type="transmembrane region" description="Helical" evidence="5">
    <location>
        <begin position="221"/>
        <end position="245"/>
    </location>
</feature>
<keyword evidence="3 5" id="KW-1133">Transmembrane helix</keyword>
<dbReference type="EMBL" id="OU015567">
    <property type="protein sequence ID" value="CAG5111556.1"/>
    <property type="molecule type" value="Genomic_DNA"/>
</dbReference>
<dbReference type="Pfam" id="PF00335">
    <property type="entry name" value="Tetraspanin"/>
    <property type="match status" value="1"/>
</dbReference>
<dbReference type="InterPro" id="IPR008952">
    <property type="entry name" value="Tetraspanin_EC2_sf"/>
</dbReference>
<feature type="transmembrane region" description="Helical" evidence="5">
    <location>
        <begin position="95"/>
        <end position="114"/>
    </location>
</feature>
<accession>A0ABN7T786</accession>
<dbReference type="PANTHER" id="PTHR19282">
    <property type="entry name" value="TETRASPANIN"/>
    <property type="match status" value="1"/>
</dbReference>
<proteinExistence type="predicted"/>
<evidence type="ECO:0000256" key="2">
    <source>
        <dbReference type="ARBA" id="ARBA00022692"/>
    </source>
</evidence>
<keyword evidence="7" id="KW-1185">Reference proteome</keyword>
<feature type="transmembrane region" description="Helical" evidence="5">
    <location>
        <begin position="21"/>
        <end position="47"/>
    </location>
</feature>
<evidence type="ECO:0000256" key="3">
    <source>
        <dbReference type="ARBA" id="ARBA00022989"/>
    </source>
</evidence>
<reference evidence="6 7" key="1">
    <citation type="submission" date="2021-04" db="EMBL/GenBank/DDBJ databases">
        <authorList>
            <person name="Bliznina A."/>
        </authorList>
    </citation>
    <scope>NUCLEOTIDE SEQUENCE [LARGE SCALE GENOMIC DNA]</scope>
</reference>
<dbReference type="PRINTS" id="PR00259">
    <property type="entry name" value="TMFOUR"/>
</dbReference>
<dbReference type="InterPro" id="IPR018499">
    <property type="entry name" value="Tetraspanin/Peripherin"/>
</dbReference>
<sequence>MGSSKKSIRCAISFLKGLITICSFISLISGSLLLGIGVYLLMMIAQFKEEFLTFVNDQVLPFTLIGVGIYIAITATTGLCLACNVRKAVVYCHSILSVIAFTILVSGGVLLLTFENLVAEELSNGLIRQMTNYSQFTSEPELIDEIQVTLGCCGSAGAGDWLKYGAQNPPDSCCSQGHNCWTHSKLQHLRVQDGCVDKLLGVKNEEVENSLIGTPYDNLNYLIIGILSFACLEILAAILSCCVGLKVHQLRHFSYHSGKN</sequence>
<keyword evidence="2 5" id="KW-0812">Transmembrane</keyword>